<evidence type="ECO:0000256" key="1">
    <source>
        <dbReference type="SAM" id="MobiDB-lite"/>
    </source>
</evidence>
<reference evidence="3" key="1">
    <citation type="submission" date="2020-09" db="EMBL/GenBank/DDBJ databases">
        <title>A novel bacterium of genus Paenibacillus, isolated from South China Sea.</title>
        <authorList>
            <person name="Huang H."/>
            <person name="Mo K."/>
            <person name="Hu Y."/>
        </authorList>
    </citation>
    <scope>NUCLEOTIDE SEQUENCE</scope>
    <source>
        <strain evidence="3">IB182496</strain>
    </source>
</reference>
<feature type="signal peptide" evidence="2">
    <location>
        <begin position="1"/>
        <end position="32"/>
    </location>
</feature>
<dbReference type="RefSeq" id="WP_190914358.1">
    <property type="nucleotide sequence ID" value="NZ_JACXIZ010000007.1"/>
</dbReference>
<evidence type="ECO:0000313" key="3">
    <source>
        <dbReference type="EMBL" id="MBD2844051.1"/>
    </source>
</evidence>
<gene>
    <name evidence="3" type="ORF">IDH44_02515</name>
</gene>
<sequence>MKQRMPVHRFLLAWVLLLSLIITPSFSPSAYAAVPSGWNSQDIGSVGLAGSTSYSGGVFTLAGSGTDIVGSSDQFHFAYYALTGDGSITARIVSQQNTHAWAKAGVMMRDSLTPNSAFIAQLATPTHGVRSAYRTTAYGGVSDSSASATATVPVWLKITRSGNTFTTYLSADGVNWGSATATQTIAMATTIYVGLAVTSHNNSATGEATFSNVSNPSGGGGDPGPGPGPGPGEGSGLPKTFLNRSMGINLDNPRDSSNLKLFANAFKTIRFGSPSNPTDNTNIFDSNGDPNQDFSILLWDGNGYMSDTEGSYAIQFNGQATVSITIGNASLSAISYNASTNTSTGVLTVHVNSTVALRFLNTKRTSSSSTNTGITNVKIMRPISKGSTTSYPTSAVFTNPIVSLIANNFDAIRYMDFTATNGKTSEAQWSDRVRPALIQTLKGTTGTGWQGRGGSWEYAVMLSNATNTDMWINVPVAADDDYLTKLAQLIKYGSDGVNPYTSVQSNPIYPPLNSSLNVYVEYANELWNYASAFSHSNWNMNAAVAEVSAGGSNLNYDGMTSTYQLGWRRQARRTVEISNAFRSVFGDSAMMSRVRPVLEWKQANNQDTAGVMLNFLDNWYNNADGNHVANPRAVNDYIWGGSGSAYYNPDNSSDTLTLSNIWTSKSFNPATWINGQTIDASYAAAFGLHRTAYEGGPSMDYSGHSEAVKEQAWNHSGMKTNIVDHQNTWENAGGELLMYFNLTGSSYTRYYEWEFVKNMLDPINTSPKMQGIQQLIAAAKQPVTIGASMPGSINGNNWSAINRSWGTPGSGSLNLNGNDLRWAAYNFKGSGNRAAKVDYSSGGAATARVYVDGNLAGTITTSGGAGSFTATSQLFNDGLHSVRVVVTSGSLSIVNVSMN</sequence>
<dbReference type="Gene3D" id="2.60.120.200">
    <property type="match status" value="1"/>
</dbReference>
<feature type="region of interest" description="Disordered" evidence="1">
    <location>
        <begin position="207"/>
        <end position="248"/>
    </location>
</feature>
<keyword evidence="4" id="KW-1185">Reference proteome</keyword>
<protein>
    <submittedName>
        <fullName evidence="3">DUF1349 domain-containing protein</fullName>
    </submittedName>
</protein>
<dbReference type="SUPFAM" id="SSF49899">
    <property type="entry name" value="Concanavalin A-like lectins/glucanases"/>
    <property type="match status" value="1"/>
</dbReference>
<dbReference type="EMBL" id="JACXIZ010000007">
    <property type="protein sequence ID" value="MBD2844051.1"/>
    <property type="molecule type" value="Genomic_DNA"/>
</dbReference>
<evidence type="ECO:0000313" key="4">
    <source>
        <dbReference type="Proteomes" id="UP000621560"/>
    </source>
</evidence>
<organism evidence="3 4">
    <name type="scientific">Paenibacillus sabuli</name>
    <dbReference type="NCBI Taxonomy" id="2772509"/>
    <lineage>
        <taxon>Bacteria</taxon>
        <taxon>Bacillati</taxon>
        <taxon>Bacillota</taxon>
        <taxon>Bacilli</taxon>
        <taxon>Bacillales</taxon>
        <taxon>Paenibacillaceae</taxon>
        <taxon>Paenibacillus</taxon>
    </lineage>
</organism>
<dbReference type="Gene3D" id="2.60.120.260">
    <property type="entry name" value="Galactose-binding domain-like"/>
    <property type="match status" value="1"/>
</dbReference>
<comment type="caution">
    <text evidence="3">The sequence shown here is derived from an EMBL/GenBank/DDBJ whole genome shotgun (WGS) entry which is preliminary data.</text>
</comment>
<accession>A0A927GQ97</accession>
<proteinExistence type="predicted"/>
<dbReference type="InterPro" id="IPR013320">
    <property type="entry name" value="ConA-like_dom_sf"/>
</dbReference>
<dbReference type="Proteomes" id="UP000621560">
    <property type="component" value="Unassembled WGS sequence"/>
</dbReference>
<name>A0A927GQ97_9BACL</name>
<keyword evidence="2" id="KW-0732">Signal</keyword>
<feature type="chain" id="PRO_5037503245" evidence="2">
    <location>
        <begin position="33"/>
        <end position="899"/>
    </location>
</feature>
<evidence type="ECO:0000256" key="2">
    <source>
        <dbReference type="SAM" id="SignalP"/>
    </source>
</evidence>
<dbReference type="AlphaFoldDB" id="A0A927GQ97"/>